<accession>A0A2A9END7</accession>
<feature type="region of interest" description="Disordered" evidence="1">
    <location>
        <begin position="77"/>
        <end position="104"/>
    </location>
</feature>
<organism evidence="4 5">
    <name type="scientific">Georgenia soli</name>
    <dbReference type="NCBI Taxonomy" id="638953"/>
    <lineage>
        <taxon>Bacteria</taxon>
        <taxon>Bacillati</taxon>
        <taxon>Actinomycetota</taxon>
        <taxon>Actinomycetes</taxon>
        <taxon>Micrococcales</taxon>
        <taxon>Bogoriellaceae</taxon>
        <taxon>Georgenia</taxon>
    </lineage>
</organism>
<dbReference type="AlphaFoldDB" id="A0A2A9END7"/>
<feature type="domain" description="Ubiquitin Mut7-C" evidence="3">
    <location>
        <begin position="17"/>
        <end position="71"/>
    </location>
</feature>
<reference evidence="4 5" key="1">
    <citation type="submission" date="2017-10" db="EMBL/GenBank/DDBJ databases">
        <title>Sequencing the genomes of 1000 actinobacteria strains.</title>
        <authorList>
            <person name="Klenk H.-P."/>
        </authorList>
    </citation>
    <scope>NUCLEOTIDE SEQUENCE [LARGE SCALE GENOMIC DNA]</scope>
    <source>
        <strain evidence="4 5">DSM 21838</strain>
    </source>
</reference>
<dbReference type="PANTHER" id="PTHR39081:SF1">
    <property type="entry name" value="MUT7-C RNASE DOMAIN-CONTAINING PROTEIN"/>
    <property type="match status" value="1"/>
</dbReference>
<proteinExistence type="predicted"/>
<evidence type="ECO:0000259" key="2">
    <source>
        <dbReference type="Pfam" id="PF01927"/>
    </source>
</evidence>
<evidence type="ECO:0000259" key="3">
    <source>
        <dbReference type="Pfam" id="PF14451"/>
    </source>
</evidence>
<dbReference type="InterPro" id="IPR027798">
    <property type="entry name" value="Ub_Mut7C"/>
</dbReference>
<sequence length="285" mass="30260">MGAPVRDLRRGAAHPWVRLLVAPELRAFLPPRSRDDGGLDVPLDPGTPLTHLVPAAGVPLTEVGALRVVDGGVDGGAVDGAAPSGRPVGAAPEGAEVPPVHRPSPGEVVEVLPVARPQPAVSERFLLDVHLGALARRLRLLGPDVAYGNDTADAELVARALAEERVLLTQDHALLRRRALVPAPAPDGSSPLARAAHVRGSAVTDQLDDVLDRFAPRLAPFTRCVACGGELEPVAADEVAHLLEPGTLRTYREFRRCTGCGRPYWHGAHGRRLDAFVQQVLRRHG</sequence>
<comment type="caution">
    <text evidence="4">The sequence shown here is derived from an EMBL/GenBank/DDBJ whole genome shotgun (WGS) entry which is preliminary data.</text>
</comment>
<protein>
    <recommendedName>
        <fullName evidence="6">Mut7-C RNAse domain-containing protein</fullName>
    </recommendedName>
</protein>
<dbReference type="PANTHER" id="PTHR39081">
    <property type="entry name" value="MUT7-C DOMAIN-CONTAINING PROTEIN"/>
    <property type="match status" value="1"/>
</dbReference>
<name>A0A2A9END7_9MICO</name>
<evidence type="ECO:0000313" key="4">
    <source>
        <dbReference type="EMBL" id="PFG39729.1"/>
    </source>
</evidence>
<evidence type="ECO:0008006" key="6">
    <source>
        <dbReference type="Google" id="ProtNLM"/>
    </source>
</evidence>
<evidence type="ECO:0000256" key="1">
    <source>
        <dbReference type="SAM" id="MobiDB-lite"/>
    </source>
</evidence>
<dbReference type="InterPro" id="IPR002782">
    <property type="entry name" value="Mut7-C_RNAse_dom"/>
</dbReference>
<feature type="domain" description="Mut7-C RNAse" evidence="2">
    <location>
        <begin position="124"/>
        <end position="276"/>
    </location>
</feature>
<dbReference type="Pfam" id="PF01927">
    <property type="entry name" value="Mut7-C"/>
    <property type="match status" value="1"/>
</dbReference>
<gene>
    <name evidence="4" type="ORF">ATJ97_2242</name>
</gene>
<keyword evidence="5" id="KW-1185">Reference proteome</keyword>
<dbReference type="EMBL" id="PDJI01000004">
    <property type="protein sequence ID" value="PFG39729.1"/>
    <property type="molecule type" value="Genomic_DNA"/>
</dbReference>
<dbReference type="Pfam" id="PF14451">
    <property type="entry name" value="Ub-Mut7C"/>
    <property type="match status" value="1"/>
</dbReference>
<dbReference type="OrthoDB" id="9797655at2"/>
<evidence type="ECO:0000313" key="5">
    <source>
        <dbReference type="Proteomes" id="UP000222106"/>
    </source>
</evidence>
<dbReference type="Proteomes" id="UP000222106">
    <property type="component" value="Unassembled WGS sequence"/>
</dbReference>